<dbReference type="GO" id="GO:0015074">
    <property type="term" value="P:DNA integration"/>
    <property type="evidence" value="ECO:0007669"/>
    <property type="project" value="UniProtKB-KW"/>
</dbReference>
<dbReference type="InterPro" id="IPR021109">
    <property type="entry name" value="Peptidase_aspartic_dom_sf"/>
</dbReference>
<keyword evidence="12" id="KW-0695">RNA-directed DNA polymerase</keyword>
<keyword evidence="13" id="KW-0548">Nucleotidyltransferase</keyword>
<dbReference type="PROSITE" id="PS50158">
    <property type="entry name" value="ZF_CCHC"/>
    <property type="match status" value="1"/>
</dbReference>
<evidence type="ECO:0000256" key="15">
    <source>
        <dbReference type="ARBA" id="ARBA00023172"/>
    </source>
</evidence>
<dbReference type="GO" id="GO:0006310">
    <property type="term" value="P:DNA recombination"/>
    <property type="evidence" value="ECO:0007669"/>
    <property type="project" value="UniProtKB-KW"/>
</dbReference>
<evidence type="ECO:0000256" key="7">
    <source>
        <dbReference type="ARBA" id="ARBA00022759"/>
    </source>
</evidence>
<organism evidence="20 21">
    <name type="scientific">Batillaria attramentaria</name>
    <dbReference type="NCBI Taxonomy" id="370345"/>
    <lineage>
        <taxon>Eukaryota</taxon>
        <taxon>Metazoa</taxon>
        <taxon>Spiralia</taxon>
        <taxon>Lophotrochozoa</taxon>
        <taxon>Mollusca</taxon>
        <taxon>Gastropoda</taxon>
        <taxon>Caenogastropoda</taxon>
        <taxon>Sorbeoconcha</taxon>
        <taxon>Cerithioidea</taxon>
        <taxon>Batillariidae</taxon>
        <taxon>Batillaria</taxon>
    </lineage>
</organism>
<feature type="region of interest" description="Disordered" evidence="17">
    <location>
        <begin position="1"/>
        <end position="27"/>
    </location>
</feature>
<name>A0ABD0LRU3_9CAEN</name>
<proteinExistence type="predicted"/>
<dbReference type="GO" id="GO:0003964">
    <property type="term" value="F:RNA-directed DNA polymerase activity"/>
    <property type="evidence" value="ECO:0007669"/>
    <property type="project" value="UniProtKB-KW"/>
</dbReference>
<keyword evidence="6" id="KW-0547">Nucleotide-binding</keyword>
<dbReference type="SUPFAM" id="SSF57756">
    <property type="entry name" value="Retrovirus zinc finger-like domains"/>
    <property type="match status" value="1"/>
</dbReference>
<dbReference type="EMBL" id="JACVVK020000030">
    <property type="protein sequence ID" value="KAK7501729.1"/>
    <property type="molecule type" value="Genomic_DNA"/>
</dbReference>
<dbReference type="SMART" id="SM00343">
    <property type="entry name" value="ZnF_C2HC"/>
    <property type="match status" value="2"/>
</dbReference>
<keyword evidence="11" id="KW-0229">DNA integration</keyword>
<keyword evidence="16" id="KW-0862">Zinc</keyword>
<feature type="domain" description="CCHC-type" evidence="18">
    <location>
        <begin position="32"/>
        <end position="45"/>
    </location>
</feature>
<dbReference type="GO" id="GO:0006508">
    <property type="term" value="P:proteolysis"/>
    <property type="evidence" value="ECO:0007669"/>
    <property type="project" value="UniProtKB-KW"/>
</dbReference>
<dbReference type="GO" id="GO:0008233">
    <property type="term" value="F:peptidase activity"/>
    <property type="evidence" value="ECO:0007669"/>
    <property type="project" value="UniProtKB-KW"/>
</dbReference>
<keyword evidence="3" id="KW-0645">Protease</keyword>
<dbReference type="InterPro" id="IPR039537">
    <property type="entry name" value="Retrotran_Ty1/copia-like"/>
</dbReference>
<feature type="domain" description="Integrase catalytic" evidence="19">
    <location>
        <begin position="300"/>
        <end position="398"/>
    </location>
</feature>
<evidence type="ECO:0000256" key="13">
    <source>
        <dbReference type="ARBA" id="ARBA00022932"/>
    </source>
</evidence>
<evidence type="ECO:0000256" key="4">
    <source>
        <dbReference type="ARBA" id="ARBA00022722"/>
    </source>
</evidence>
<evidence type="ECO:0000256" key="6">
    <source>
        <dbReference type="ARBA" id="ARBA00022741"/>
    </source>
</evidence>
<evidence type="ECO:0000256" key="10">
    <source>
        <dbReference type="ARBA" id="ARBA00022842"/>
    </source>
</evidence>
<evidence type="ECO:0000256" key="2">
    <source>
        <dbReference type="ARBA" id="ARBA00022612"/>
    </source>
</evidence>
<dbReference type="Gene3D" id="4.10.60.10">
    <property type="entry name" value="Zinc finger, CCHC-type"/>
    <property type="match status" value="1"/>
</dbReference>
<reference evidence="20 21" key="1">
    <citation type="journal article" date="2023" name="Sci. Data">
        <title>Genome assembly of the Korean intertidal mud-creeper Batillaria attramentaria.</title>
        <authorList>
            <person name="Patra A.K."/>
            <person name="Ho P.T."/>
            <person name="Jun S."/>
            <person name="Lee S.J."/>
            <person name="Kim Y."/>
            <person name="Won Y.J."/>
        </authorList>
    </citation>
    <scope>NUCLEOTIDE SEQUENCE [LARGE SCALE GENOMIC DNA]</scope>
    <source>
        <strain evidence="20">Wonlab-2016</strain>
    </source>
</reference>
<comment type="function">
    <text evidence="1">The aspartyl protease (PR) mediates the proteolytic cleavages of the Gag and Gag-Pol polyproteins after assembly of the VLP.</text>
</comment>
<comment type="caution">
    <text evidence="20">The sequence shown here is derived from an EMBL/GenBank/DDBJ whole genome shotgun (WGS) entry which is preliminary data.</text>
</comment>
<keyword evidence="13" id="KW-0808">Transferase</keyword>
<dbReference type="AlphaFoldDB" id="A0ABD0LRU3"/>
<dbReference type="SUPFAM" id="SSF53098">
    <property type="entry name" value="Ribonuclease H-like"/>
    <property type="match status" value="1"/>
</dbReference>
<keyword evidence="21" id="KW-1185">Reference proteome</keyword>
<keyword evidence="2" id="KW-1188">Viral release from host cell</keyword>
<keyword evidence="7" id="KW-0255">Endonuclease</keyword>
<dbReference type="GO" id="GO:0008270">
    <property type="term" value="F:zinc ion binding"/>
    <property type="evidence" value="ECO:0007669"/>
    <property type="project" value="UniProtKB-KW"/>
</dbReference>
<evidence type="ECO:0000256" key="3">
    <source>
        <dbReference type="ARBA" id="ARBA00022670"/>
    </source>
</evidence>
<dbReference type="InterPro" id="IPR054722">
    <property type="entry name" value="PolX-like_BBD"/>
</dbReference>
<keyword evidence="13" id="KW-0239">DNA-directed DNA polymerase</keyword>
<protein>
    <recommendedName>
        <fullName evidence="22">Polyprotein</fullName>
    </recommendedName>
</protein>
<dbReference type="InterPro" id="IPR012337">
    <property type="entry name" value="RNaseH-like_sf"/>
</dbReference>
<keyword evidence="15" id="KW-0233">DNA recombination</keyword>
<evidence type="ECO:0000259" key="18">
    <source>
        <dbReference type="PROSITE" id="PS50158"/>
    </source>
</evidence>
<keyword evidence="4" id="KW-0540">Nuclease</keyword>
<keyword evidence="9" id="KW-0067">ATP-binding</keyword>
<evidence type="ECO:0000256" key="11">
    <source>
        <dbReference type="ARBA" id="ARBA00022908"/>
    </source>
</evidence>
<dbReference type="Pfam" id="PF00665">
    <property type="entry name" value="rve"/>
    <property type="match status" value="1"/>
</dbReference>
<evidence type="ECO:0000256" key="17">
    <source>
        <dbReference type="SAM" id="MobiDB-lite"/>
    </source>
</evidence>
<sequence>MKVRTGADSVLKAQGGASSSTDGGNRQKRDVCYKCRGFGHYSRHCTAAPKQWCNRCRKTNHSDKNCRFQRKESGASAYQASETVKDTGEESDVFFKVTEEDDIDVFPDFFLVDTGATTHIVNDEDLFSSFCTDFRPEKHFIELANGTRENVAKKKGCVKVEMKTDDGRMMDVTLQDVLYVPSFPQNIFSVQVATQKGASVSFQPQKSKITSSHGESFDLQKKGKLFYLPVFRKLVKTESANLAQGIMGWHETLGHCNLDDVSKLENVVHGMKITGKERKSCPTCLMGKMCNERSKDERVKAKKPMEFIHTDLTGMIHPPSKEGYKYAQVFVDDFSGTEFVYFMKTKDETVKVTERFIADSAPYGKIQTMRMDNGTEFTCKEFKNLMVRNKIKQEFSAP</sequence>
<keyword evidence="10" id="KW-0460">Magnesium</keyword>
<evidence type="ECO:0008006" key="22">
    <source>
        <dbReference type="Google" id="ProtNLM"/>
    </source>
</evidence>
<evidence type="ECO:0000259" key="19">
    <source>
        <dbReference type="PROSITE" id="PS50994"/>
    </source>
</evidence>
<dbReference type="Pfam" id="PF22936">
    <property type="entry name" value="Pol_BBD"/>
    <property type="match status" value="1"/>
</dbReference>
<evidence type="ECO:0000256" key="16">
    <source>
        <dbReference type="PROSITE-ProRule" id="PRU00047"/>
    </source>
</evidence>
<dbReference type="GO" id="GO:0003887">
    <property type="term" value="F:DNA-directed DNA polymerase activity"/>
    <property type="evidence" value="ECO:0007669"/>
    <property type="project" value="UniProtKB-KW"/>
</dbReference>
<dbReference type="GO" id="GO:0005524">
    <property type="term" value="F:ATP binding"/>
    <property type="evidence" value="ECO:0007669"/>
    <property type="project" value="UniProtKB-KW"/>
</dbReference>
<keyword evidence="14" id="KW-0917">Virion maturation</keyword>
<dbReference type="InterPro" id="IPR001584">
    <property type="entry name" value="Integrase_cat-core"/>
</dbReference>
<dbReference type="InterPro" id="IPR036397">
    <property type="entry name" value="RNaseH_sf"/>
</dbReference>
<evidence type="ECO:0000256" key="12">
    <source>
        <dbReference type="ARBA" id="ARBA00022918"/>
    </source>
</evidence>
<dbReference type="Gene3D" id="2.40.70.10">
    <property type="entry name" value="Acid Proteases"/>
    <property type="match status" value="1"/>
</dbReference>
<dbReference type="PANTHER" id="PTHR42648:SF11">
    <property type="entry name" value="TRANSPOSON TY4-P GAG-POL POLYPROTEIN"/>
    <property type="match status" value="1"/>
</dbReference>
<evidence type="ECO:0000256" key="14">
    <source>
        <dbReference type="ARBA" id="ARBA00023113"/>
    </source>
</evidence>
<dbReference type="Proteomes" id="UP001519460">
    <property type="component" value="Unassembled WGS sequence"/>
</dbReference>
<dbReference type="InterPro" id="IPR001878">
    <property type="entry name" value="Znf_CCHC"/>
</dbReference>
<dbReference type="Gene3D" id="3.30.420.10">
    <property type="entry name" value="Ribonuclease H-like superfamily/Ribonuclease H"/>
    <property type="match status" value="1"/>
</dbReference>
<evidence type="ECO:0000313" key="20">
    <source>
        <dbReference type="EMBL" id="KAK7501729.1"/>
    </source>
</evidence>
<dbReference type="InterPro" id="IPR036875">
    <property type="entry name" value="Znf_CCHC_sf"/>
</dbReference>
<dbReference type="GO" id="GO:0004519">
    <property type="term" value="F:endonuclease activity"/>
    <property type="evidence" value="ECO:0007669"/>
    <property type="project" value="UniProtKB-KW"/>
</dbReference>
<evidence type="ECO:0000256" key="9">
    <source>
        <dbReference type="ARBA" id="ARBA00022840"/>
    </source>
</evidence>
<accession>A0ABD0LRU3</accession>
<dbReference type="PROSITE" id="PS50994">
    <property type="entry name" value="INTEGRASE"/>
    <property type="match status" value="1"/>
</dbReference>
<keyword evidence="16" id="KW-0863">Zinc-finger</keyword>
<evidence type="ECO:0000313" key="21">
    <source>
        <dbReference type="Proteomes" id="UP001519460"/>
    </source>
</evidence>
<gene>
    <name evidence="20" type="ORF">BaRGS_00007160</name>
</gene>
<dbReference type="PANTHER" id="PTHR42648">
    <property type="entry name" value="TRANSPOSASE, PUTATIVE-RELATED"/>
    <property type="match status" value="1"/>
</dbReference>
<keyword evidence="5" id="KW-0479">Metal-binding</keyword>
<keyword evidence="8" id="KW-0378">Hydrolase</keyword>
<evidence type="ECO:0000256" key="1">
    <source>
        <dbReference type="ARBA" id="ARBA00002180"/>
    </source>
</evidence>
<evidence type="ECO:0000256" key="5">
    <source>
        <dbReference type="ARBA" id="ARBA00022723"/>
    </source>
</evidence>
<evidence type="ECO:0000256" key="8">
    <source>
        <dbReference type="ARBA" id="ARBA00022801"/>
    </source>
</evidence>